<keyword evidence="3" id="KW-1185">Reference proteome</keyword>
<feature type="transmembrane region" description="Helical" evidence="1">
    <location>
        <begin position="44"/>
        <end position="70"/>
    </location>
</feature>
<sequence>MMNKLIIGLVGSLAFFLGIMWLAIEMAMPLFTAKENLQFVRFSWLGLPLVGTYAFLGLMGANIVAISISIKHKKQIMRSSKFLLIPTLIAGLFGLGVNYANYFMVIKPLNLKACTLIPGYRENLLLDYVKDISECEKRDK</sequence>
<keyword evidence="1" id="KW-0472">Membrane</keyword>
<protein>
    <recommendedName>
        <fullName evidence="4">DUF1240 domain-containing protein</fullName>
    </recommendedName>
</protein>
<feature type="transmembrane region" description="Helical" evidence="1">
    <location>
        <begin position="82"/>
        <end position="102"/>
    </location>
</feature>
<evidence type="ECO:0000313" key="3">
    <source>
        <dbReference type="Proteomes" id="UP001304071"/>
    </source>
</evidence>
<feature type="transmembrane region" description="Helical" evidence="1">
    <location>
        <begin position="5"/>
        <end position="24"/>
    </location>
</feature>
<keyword evidence="1" id="KW-1133">Transmembrane helix</keyword>
<name>A0ABZ0QJ96_9VIBR</name>
<dbReference type="Proteomes" id="UP001304071">
    <property type="component" value="Chromosome 2"/>
</dbReference>
<organism evidence="2 3">
    <name type="scientific">Vibrio porteresiae DSM 19223</name>
    <dbReference type="NCBI Taxonomy" id="1123496"/>
    <lineage>
        <taxon>Bacteria</taxon>
        <taxon>Pseudomonadati</taxon>
        <taxon>Pseudomonadota</taxon>
        <taxon>Gammaproteobacteria</taxon>
        <taxon>Vibrionales</taxon>
        <taxon>Vibrionaceae</taxon>
        <taxon>Vibrio</taxon>
    </lineage>
</organism>
<gene>
    <name evidence="2" type="ORF">R8Z52_18755</name>
</gene>
<evidence type="ECO:0000256" key="1">
    <source>
        <dbReference type="SAM" id="Phobius"/>
    </source>
</evidence>
<evidence type="ECO:0008006" key="4">
    <source>
        <dbReference type="Google" id="ProtNLM"/>
    </source>
</evidence>
<keyword evidence="1" id="KW-0812">Transmembrane</keyword>
<proteinExistence type="predicted"/>
<dbReference type="RefSeq" id="WP_261896978.1">
    <property type="nucleotide sequence ID" value="NZ_AP024896.1"/>
</dbReference>
<evidence type="ECO:0000313" key="2">
    <source>
        <dbReference type="EMBL" id="WPC76571.1"/>
    </source>
</evidence>
<reference evidence="2 3" key="1">
    <citation type="submission" date="2023-11" db="EMBL/GenBank/DDBJ databases">
        <title>Plant-associative lifestyle of Vibrio porteresiae and its evolutionary dynamics.</title>
        <authorList>
            <person name="Rameshkumar N."/>
            <person name="Kirti K."/>
        </authorList>
    </citation>
    <scope>NUCLEOTIDE SEQUENCE [LARGE SCALE GENOMIC DNA]</scope>
    <source>
        <strain evidence="2 3">MSSRF30</strain>
    </source>
</reference>
<accession>A0ABZ0QJ96</accession>
<dbReference type="EMBL" id="CP138204">
    <property type="protein sequence ID" value="WPC76571.1"/>
    <property type="molecule type" value="Genomic_DNA"/>
</dbReference>